<dbReference type="Proteomes" id="UP000030649">
    <property type="component" value="Unassembled WGS sequence"/>
</dbReference>
<sequence>MERGARKPTVLVSTHPDPGSGVCPDVGIEHNHQASSIGHLTMREVTTISVTPAADGVPIVWAPHTGQKEECQGIGSL</sequence>
<dbReference type="HOGENOM" id="CLU_2629645_0_0_2"/>
<feature type="region of interest" description="Disordered" evidence="1">
    <location>
        <begin position="1"/>
        <end position="20"/>
    </location>
</feature>
<evidence type="ECO:0000313" key="2">
    <source>
        <dbReference type="EMBL" id="ERG92864.1"/>
    </source>
</evidence>
<evidence type="ECO:0000256" key="1">
    <source>
        <dbReference type="SAM" id="MobiDB-lite"/>
    </source>
</evidence>
<name>U1MRX2_9EURY</name>
<proteinExistence type="predicted"/>
<organism evidence="2 3">
    <name type="scientific">Haloquadratum walsbyi J07HQW1</name>
    <dbReference type="NCBI Taxonomy" id="1238424"/>
    <lineage>
        <taxon>Archaea</taxon>
        <taxon>Methanobacteriati</taxon>
        <taxon>Methanobacteriota</taxon>
        <taxon>Stenosarchaea group</taxon>
        <taxon>Halobacteria</taxon>
        <taxon>Halobacteriales</taxon>
        <taxon>Haloferacaceae</taxon>
        <taxon>Haloquadratum</taxon>
    </lineage>
</organism>
<gene>
    <name evidence="2" type="ORF">J07HQW1_02913</name>
</gene>
<protein>
    <submittedName>
        <fullName evidence="2">Uncharacterized protein</fullName>
    </submittedName>
</protein>
<dbReference type="EMBL" id="KE356560">
    <property type="protein sequence ID" value="ERG92864.1"/>
    <property type="molecule type" value="Genomic_DNA"/>
</dbReference>
<accession>U1MRX2</accession>
<reference evidence="2 3" key="1">
    <citation type="journal article" date="2013" name="PLoS ONE">
        <title>Assembly-driven community genomics of a hypersaline microbial ecosystem.</title>
        <authorList>
            <person name="Podell S."/>
            <person name="Ugalde J.A."/>
            <person name="Narasingarao P."/>
            <person name="Banfield J.F."/>
            <person name="Heidelberg K.B."/>
            <person name="Allen E.E."/>
        </authorList>
    </citation>
    <scope>NUCLEOTIDE SEQUENCE [LARGE SCALE GENOMIC DNA]</scope>
    <source>
        <strain evidence="3">J07HQW1</strain>
    </source>
</reference>
<dbReference type="AlphaFoldDB" id="U1MRX2"/>
<evidence type="ECO:0000313" key="3">
    <source>
        <dbReference type="Proteomes" id="UP000030649"/>
    </source>
</evidence>